<dbReference type="PANTHER" id="PTHR43861:SF1">
    <property type="entry name" value="TRANS-ACONITATE 2-METHYLTRANSFERASE"/>
    <property type="match status" value="1"/>
</dbReference>
<dbReference type="SUPFAM" id="SSF53335">
    <property type="entry name" value="S-adenosyl-L-methionine-dependent methyltransferases"/>
    <property type="match status" value="1"/>
</dbReference>
<dbReference type="EMBL" id="QFVR01000004">
    <property type="protein sequence ID" value="PWI26113.1"/>
    <property type="molecule type" value="Genomic_DNA"/>
</dbReference>
<evidence type="ECO:0000313" key="2">
    <source>
        <dbReference type="EMBL" id="PWI26113.1"/>
    </source>
</evidence>
<evidence type="ECO:0000313" key="3">
    <source>
        <dbReference type="Proteomes" id="UP000245938"/>
    </source>
</evidence>
<gene>
    <name evidence="2" type="ORF">DEX24_04085</name>
</gene>
<dbReference type="OrthoDB" id="703529at2"/>
<accession>A0A2U3ANJ7</accession>
<name>A0A2U3ANJ7_9BACL</name>
<keyword evidence="3" id="KW-1185">Reference proteome</keyword>
<dbReference type="Pfam" id="PF08241">
    <property type="entry name" value="Methyltransf_11"/>
    <property type="match status" value="1"/>
</dbReference>
<proteinExistence type="predicted"/>
<sequence>MSEFWEESFKENREMWGFKAADSTVKTKERFLENKVKTVLIPGFGYGRNAKVFMENGMEVEGIEISDTAIQLARTHQITVPIYHGGITSMPFNDKKYDGIYSYALLHLLPTGERQQFIKDCYEQLEDGGLMVFVTISQESPMYAKGKKIAENYFEIMPNLTMYFYNEQAIQKDFAEVGLKKVEKIIEPHKENPDKEPFIFTMITCQKS</sequence>
<dbReference type="InterPro" id="IPR013216">
    <property type="entry name" value="Methyltransf_11"/>
</dbReference>
<dbReference type="GO" id="GO:0008757">
    <property type="term" value="F:S-adenosylmethionine-dependent methyltransferase activity"/>
    <property type="evidence" value="ECO:0007669"/>
    <property type="project" value="InterPro"/>
</dbReference>
<dbReference type="AlphaFoldDB" id="A0A2U3ANJ7"/>
<dbReference type="PANTHER" id="PTHR43861">
    <property type="entry name" value="TRANS-ACONITATE 2-METHYLTRANSFERASE-RELATED"/>
    <property type="match status" value="1"/>
</dbReference>
<dbReference type="RefSeq" id="WP_109305136.1">
    <property type="nucleotide sequence ID" value="NZ_BJUF01000008.1"/>
</dbReference>
<organism evidence="2 3">
    <name type="scientific">Kurthia sibirica</name>
    <dbReference type="NCBI Taxonomy" id="202750"/>
    <lineage>
        <taxon>Bacteria</taxon>
        <taxon>Bacillati</taxon>
        <taxon>Bacillota</taxon>
        <taxon>Bacilli</taxon>
        <taxon>Bacillales</taxon>
        <taxon>Caryophanaceae</taxon>
        <taxon>Kurthia</taxon>
    </lineage>
</organism>
<dbReference type="CDD" id="cd02440">
    <property type="entry name" value="AdoMet_MTases"/>
    <property type="match status" value="1"/>
</dbReference>
<keyword evidence="2" id="KW-0808">Transferase</keyword>
<dbReference type="GO" id="GO:0032259">
    <property type="term" value="P:methylation"/>
    <property type="evidence" value="ECO:0007669"/>
    <property type="project" value="UniProtKB-KW"/>
</dbReference>
<reference evidence="2 3" key="1">
    <citation type="submission" date="2018-05" db="EMBL/GenBank/DDBJ databases">
        <title>Kurthia sibirica genome sequence.</title>
        <authorList>
            <person name="Maclea K.S."/>
            <person name="Goen A.E."/>
        </authorList>
    </citation>
    <scope>NUCLEOTIDE SEQUENCE [LARGE SCALE GENOMIC DNA]</scope>
    <source>
        <strain evidence="2 3">ATCC 49154</strain>
    </source>
</reference>
<evidence type="ECO:0000259" key="1">
    <source>
        <dbReference type="Pfam" id="PF08241"/>
    </source>
</evidence>
<dbReference type="InterPro" id="IPR029063">
    <property type="entry name" value="SAM-dependent_MTases_sf"/>
</dbReference>
<protein>
    <submittedName>
        <fullName evidence="2">SAM-dependent methyltransferase</fullName>
    </submittedName>
</protein>
<keyword evidence="2" id="KW-0489">Methyltransferase</keyword>
<comment type="caution">
    <text evidence="2">The sequence shown here is derived from an EMBL/GenBank/DDBJ whole genome shotgun (WGS) entry which is preliminary data.</text>
</comment>
<feature type="domain" description="Methyltransferase type 11" evidence="1">
    <location>
        <begin position="43"/>
        <end position="133"/>
    </location>
</feature>
<dbReference type="Gene3D" id="3.40.50.150">
    <property type="entry name" value="Vaccinia Virus protein VP39"/>
    <property type="match status" value="1"/>
</dbReference>
<dbReference type="Proteomes" id="UP000245938">
    <property type="component" value="Unassembled WGS sequence"/>
</dbReference>